<dbReference type="AlphaFoldDB" id="A0A4D6LWB0"/>
<organism evidence="2 3">
    <name type="scientific">Vigna unguiculata</name>
    <name type="common">Cowpea</name>
    <dbReference type="NCBI Taxonomy" id="3917"/>
    <lineage>
        <taxon>Eukaryota</taxon>
        <taxon>Viridiplantae</taxon>
        <taxon>Streptophyta</taxon>
        <taxon>Embryophyta</taxon>
        <taxon>Tracheophyta</taxon>
        <taxon>Spermatophyta</taxon>
        <taxon>Magnoliopsida</taxon>
        <taxon>eudicotyledons</taxon>
        <taxon>Gunneridae</taxon>
        <taxon>Pentapetalae</taxon>
        <taxon>rosids</taxon>
        <taxon>fabids</taxon>
        <taxon>Fabales</taxon>
        <taxon>Fabaceae</taxon>
        <taxon>Papilionoideae</taxon>
        <taxon>50 kb inversion clade</taxon>
        <taxon>NPAAA clade</taxon>
        <taxon>indigoferoid/millettioid clade</taxon>
        <taxon>Phaseoleae</taxon>
        <taxon>Vigna</taxon>
    </lineage>
</organism>
<evidence type="ECO:0000256" key="1">
    <source>
        <dbReference type="SAM" id="MobiDB-lite"/>
    </source>
</evidence>
<reference evidence="2 3" key="1">
    <citation type="submission" date="2019-04" db="EMBL/GenBank/DDBJ databases">
        <title>An improved genome assembly and genetic linkage map for asparagus bean, Vigna unguiculata ssp. sesquipedialis.</title>
        <authorList>
            <person name="Xia Q."/>
            <person name="Zhang R."/>
            <person name="Dong Y."/>
        </authorList>
    </citation>
    <scope>NUCLEOTIDE SEQUENCE [LARGE SCALE GENOMIC DNA]</scope>
    <source>
        <tissue evidence="2">Leaf</tissue>
    </source>
</reference>
<dbReference type="Proteomes" id="UP000501690">
    <property type="component" value="Linkage Group LG5"/>
</dbReference>
<evidence type="ECO:0000313" key="2">
    <source>
        <dbReference type="EMBL" id="QCD92955.1"/>
    </source>
</evidence>
<evidence type="ECO:0000313" key="3">
    <source>
        <dbReference type="Proteomes" id="UP000501690"/>
    </source>
</evidence>
<feature type="region of interest" description="Disordered" evidence="1">
    <location>
        <begin position="18"/>
        <end position="40"/>
    </location>
</feature>
<gene>
    <name evidence="2" type="ORF">DEO72_LG5g1024</name>
</gene>
<protein>
    <submittedName>
        <fullName evidence="2">Uncharacterized protein</fullName>
    </submittedName>
</protein>
<keyword evidence="3" id="KW-1185">Reference proteome</keyword>
<proteinExistence type="predicted"/>
<accession>A0A4D6LWB0</accession>
<dbReference type="EMBL" id="CP039349">
    <property type="protein sequence ID" value="QCD92955.1"/>
    <property type="molecule type" value="Genomic_DNA"/>
</dbReference>
<name>A0A4D6LWB0_VIGUN</name>
<sequence>MTDCHIINPPLTQITNQSATSNHCCSSPEQPPSTSSFTSATRWNSSHPVALTSENATTIYYDAFRCHQRCTEFGPAAMIHGTTASLTSDHRLRSRVDGTITVLDHLHHASGLDLNLPRHHEPATISFIAPLSRLLPHSSRCHHHGSTTRARGLPMSSPQLARTAAITTDNTRANTHPHLCSHLTLYLATSTMETTIYSVQFHQPRFAVESAPLLVAKTRSTTVKTKVVPL</sequence>